<evidence type="ECO:0000256" key="11">
    <source>
        <dbReference type="ARBA" id="ARBA00023033"/>
    </source>
</evidence>
<dbReference type="InterPro" id="IPR001128">
    <property type="entry name" value="Cyt_P450"/>
</dbReference>
<comment type="cofactor">
    <cofactor evidence="1 13">
        <name>heme</name>
        <dbReference type="ChEBI" id="CHEBI:30413"/>
    </cofactor>
</comment>
<evidence type="ECO:0000256" key="14">
    <source>
        <dbReference type="RuleBase" id="RU000461"/>
    </source>
</evidence>
<name>A0A026W075_OOCBI</name>
<evidence type="ECO:0000313" key="18">
    <source>
        <dbReference type="Proteomes" id="UP000053097"/>
    </source>
</evidence>
<dbReference type="PROSITE" id="PS00086">
    <property type="entry name" value="CYTOCHROME_P450"/>
    <property type="match status" value="1"/>
</dbReference>
<keyword evidence="7" id="KW-0256">Endoplasmic reticulum</keyword>
<dbReference type="InterPro" id="IPR017972">
    <property type="entry name" value="Cyt_P450_CS"/>
</dbReference>
<dbReference type="SUPFAM" id="SSF48264">
    <property type="entry name" value="Cytochrome P450"/>
    <property type="match status" value="1"/>
</dbReference>
<sequence>MEPVTALLATLMACLCLYYFIANTLLYFKRLKIPHVLPIPLLGNLGPFILRRISLAEIICNTYRLFPDAKYFGFYDFTTPIYVLRDLDLINLITIKNFDHFCNHRNFVNENLEPIAGRNLFGLRNDQWRATRRHLSPTFTSNKIKLMFGLVCKCAENFANFIAAEAGSTGKTYNMKDIQCRFANDVVASCAFGIDVDSFNEPNNEFFLLGQKTMNFNGALTYKMLISRNFPNLANLLRIKFFESKTENFFKQIISDSVRFRREKGVVRPDVIHLMMESKDADGEPLFDVEEMAAQALVFFLAGFDSISTSMSYLAHEVAINPDVQNKLLAEIENVLEETNGKPTYETICGMRYMDAVVSESMRLHPLVSSLDRVCVKEFELPPATPDSEPVTLKPGDVVWFQSYAIHRDSKYYPRPNDFVPERFLNGEVNSSSYMPFGIGPRICIANRFALMEMKVMLFHMLQHCIFEPDVKTRIPMILDKKSFMVMADGGFWLRLRARKY</sequence>
<dbReference type="PRINTS" id="PR00385">
    <property type="entry name" value="P450"/>
</dbReference>
<evidence type="ECO:0000256" key="5">
    <source>
        <dbReference type="ARBA" id="ARBA00022617"/>
    </source>
</evidence>
<keyword evidence="10 13" id="KW-0408">Iron</keyword>
<keyword evidence="5 13" id="KW-0349">Heme</keyword>
<evidence type="ECO:0000256" key="3">
    <source>
        <dbReference type="ARBA" id="ARBA00004406"/>
    </source>
</evidence>
<keyword evidence="8" id="KW-0492">Microsome</keyword>
<evidence type="ECO:0000313" key="17">
    <source>
        <dbReference type="EMBL" id="RLU19009.1"/>
    </source>
</evidence>
<evidence type="ECO:0000256" key="8">
    <source>
        <dbReference type="ARBA" id="ARBA00022848"/>
    </source>
</evidence>
<keyword evidence="18" id="KW-1185">Reference proteome</keyword>
<dbReference type="GO" id="GO:0005506">
    <property type="term" value="F:iron ion binding"/>
    <property type="evidence" value="ECO:0007669"/>
    <property type="project" value="InterPro"/>
</dbReference>
<evidence type="ECO:0000256" key="10">
    <source>
        <dbReference type="ARBA" id="ARBA00023004"/>
    </source>
</evidence>
<protein>
    <submittedName>
        <fullName evidence="16">Cytochrome P450 9e2</fullName>
    </submittedName>
</protein>
<dbReference type="STRING" id="2015173.A0A026W075"/>
<dbReference type="Gene3D" id="1.10.630.10">
    <property type="entry name" value="Cytochrome P450"/>
    <property type="match status" value="1"/>
</dbReference>
<evidence type="ECO:0000256" key="4">
    <source>
        <dbReference type="ARBA" id="ARBA00010617"/>
    </source>
</evidence>
<keyword evidence="15" id="KW-0812">Transmembrane</keyword>
<evidence type="ECO:0000256" key="13">
    <source>
        <dbReference type="PIRSR" id="PIRSR602401-1"/>
    </source>
</evidence>
<gene>
    <name evidence="17" type="ORF">DMN91_009367</name>
    <name evidence="16" type="ORF">X777_11956</name>
</gene>
<evidence type="ECO:0000256" key="6">
    <source>
        <dbReference type="ARBA" id="ARBA00022723"/>
    </source>
</evidence>
<accession>A0A026W075</accession>
<dbReference type="FunFam" id="1.10.630.10:FF:000042">
    <property type="entry name" value="Cytochrome P450"/>
    <property type="match status" value="1"/>
</dbReference>
<dbReference type="GO" id="GO:0004497">
    <property type="term" value="F:monooxygenase activity"/>
    <property type="evidence" value="ECO:0007669"/>
    <property type="project" value="UniProtKB-KW"/>
</dbReference>
<evidence type="ECO:0000313" key="19">
    <source>
        <dbReference type="Proteomes" id="UP000279307"/>
    </source>
</evidence>
<comment type="similarity">
    <text evidence="4 14">Belongs to the cytochrome P450 family.</text>
</comment>
<keyword evidence="11 14" id="KW-0503">Monooxygenase</keyword>
<keyword evidence="6 13" id="KW-0479">Metal-binding</keyword>
<feature type="binding site" description="axial binding residue" evidence="13">
    <location>
        <position position="444"/>
    </location>
    <ligand>
        <name>heme</name>
        <dbReference type="ChEBI" id="CHEBI:30413"/>
    </ligand>
    <ligandPart>
        <name>Fe</name>
        <dbReference type="ChEBI" id="CHEBI:18248"/>
    </ligandPart>
</feature>
<dbReference type="InterPro" id="IPR050476">
    <property type="entry name" value="Insect_CytP450_Detox"/>
</dbReference>
<keyword evidence="9 14" id="KW-0560">Oxidoreductase</keyword>
<dbReference type="EMBL" id="QOIP01000009">
    <property type="protein sequence ID" value="RLU19009.1"/>
    <property type="molecule type" value="Genomic_DNA"/>
</dbReference>
<dbReference type="OrthoDB" id="2789670at2759"/>
<dbReference type="PANTHER" id="PTHR24292">
    <property type="entry name" value="CYTOCHROME P450"/>
    <property type="match status" value="1"/>
</dbReference>
<evidence type="ECO:0000256" key="9">
    <source>
        <dbReference type="ARBA" id="ARBA00023002"/>
    </source>
</evidence>
<dbReference type="PRINTS" id="PR00463">
    <property type="entry name" value="EP450I"/>
</dbReference>
<dbReference type="GO" id="GO:0016705">
    <property type="term" value="F:oxidoreductase activity, acting on paired donors, with incorporation or reduction of molecular oxygen"/>
    <property type="evidence" value="ECO:0007669"/>
    <property type="project" value="InterPro"/>
</dbReference>
<proteinExistence type="inferred from homology"/>
<evidence type="ECO:0000256" key="2">
    <source>
        <dbReference type="ARBA" id="ARBA00004174"/>
    </source>
</evidence>
<keyword evidence="12 15" id="KW-0472">Membrane</keyword>
<dbReference type="InterPro" id="IPR036396">
    <property type="entry name" value="Cyt_P450_sf"/>
</dbReference>
<reference evidence="17" key="3">
    <citation type="submission" date="2018-07" db="EMBL/GenBank/DDBJ databases">
        <authorList>
            <person name="Mckenzie S.K."/>
            <person name="Kronauer D.J.C."/>
        </authorList>
    </citation>
    <scope>NUCLEOTIDE SEQUENCE</scope>
    <source>
        <strain evidence="17">Clonal line C1</strain>
    </source>
</reference>
<dbReference type="InterPro" id="IPR002401">
    <property type="entry name" value="Cyt_P450_E_grp-I"/>
</dbReference>
<reference evidence="16 18" key="1">
    <citation type="journal article" date="2014" name="Curr. Biol.">
        <title>The genome of the clonal raider ant Cerapachys biroi.</title>
        <authorList>
            <person name="Oxley P.R."/>
            <person name="Ji L."/>
            <person name="Fetter-Pruneda I."/>
            <person name="McKenzie S.K."/>
            <person name="Li C."/>
            <person name="Hu H."/>
            <person name="Zhang G."/>
            <person name="Kronauer D.J."/>
        </authorList>
    </citation>
    <scope>NUCLEOTIDE SEQUENCE [LARGE SCALE GENOMIC DNA]</scope>
</reference>
<dbReference type="CDD" id="cd11056">
    <property type="entry name" value="CYP6-like"/>
    <property type="match status" value="1"/>
</dbReference>
<dbReference type="GO" id="GO:0020037">
    <property type="term" value="F:heme binding"/>
    <property type="evidence" value="ECO:0007669"/>
    <property type="project" value="InterPro"/>
</dbReference>
<dbReference type="PANTHER" id="PTHR24292:SF54">
    <property type="entry name" value="CYP9F3-RELATED"/>
    <property type="match status" value="1"/>
</dbReference>
<evidence type="ECO:0000256" key="12">
    <source>
        <dbReference type="ARBA" id="ARBA00023136"/>
    </source>
</evidence>
<evidence type="ECO:0000256" key="15">
    <source>
        <dbReference type="SAM" id="Phobius"/>
    </source>
</evidence>
<dbReference type="Proteomes" id="UP000053097">
    <property type="component" value="Unassembled WGS sequence"/>
</dbReference>
<dbReference type="EMBL" id="KK107519">
    <property type="protein sequence ID" value="EZA49458.1"/>
    <property type="molecule type" value="Genomic_DNA"/>
</dbReference>
<comment type="subcellular location">
    <subcellularLocation>
        <location evidence="3">Endoplasmic reticulum membrane</location>
        <topology evidence="3">Peripheral membrane protein</topology>
    </subcellularLocation>
    <subcellularLocation>
        <location evidence="2">Microsome membrane</location>
        <topology evidence="2">Peripheral membrane protein</topology>
    </subcellularLocation>
</comment>
<dbReference type="GO" id="GO:0005789">
    <property type="term" value="C:endoplasmic reticulum membrane"/>
    <property type="evidence" value="ECO:0007669"/>
    <property type="project" value="UniProtKB-SubCell"/>
</dbReference>
<feature type="transmembrane region" description="Helical" evidence="15">
    <location>
        <begin position="6"/>
        <end position="28"/>
    </location>
</feature>
<dbReference type="AlphaFoldDB" id="A0A026W075"/>
<dbReference type="Proteomes" id="UP000279307">
    <property type="component" value="Chromosome 9"/>
</dbReference>
<dbReference type="Pfam" id="PF00067">
    <property type="entry name" value="p450"/>
    <property type="match status" value="1"/>
</dbReference>
<evidence type="ECO:0000256" key="7">
    <source>
        <dbReference type="ARBA" id="ARBA00022824"/>
    </source>
</evidence>
<keyword evidence="15" id="KW-1133">Transmembrane helix</keyword>
<reference evidence="17 19" key="2">
    <citation type="journal article" date="2018" name="Genome Res.">
        <title>The genomic architecture and molecular evolution of ant odorant receptors.</title>
        <authorList>
            <person name="McKenzie S.K."/>
            <person name="Kronauer D.J.C."/>
        </authorList>
    </citation>
    <scope>NUCLEOTIDE SEQUENCE [LARGE SCALE GENOMIC DNA]</scope>
    <source>
        <strain evidence="17">Clonal line C1</strain>
    </source>
</reference>
<evidence type="ECO:0000313" key="16">
    <source>
        <dbReference type="EMBL" id="EZA49458.1"/>
    </source>
</evidence>
<evidence type="ECO:0000256" key="1">
    <source>
        <dbReference type="ARBA" id="ARBA00001971"/>
    </source>
</evidence>
<organism evidence="16 18">
    <name type="scientific">Ooceraea biroi</name>
    <name type="common">Clonal raider ant</name>
    <name type="synonym">Cerapachys biroi</name>
    <dbReference type="NCBI Taxonomy" id="2015173"/>
    <lineage>
        <taxon>Eukaryota</taxon>
        <taxon>Metazoa</taxon>
        <taxon>Ecdysozoa</taxon>
        <taxon>Arthropoda</taxon>
        <taxon>Hexapoda</taxon>
        <taxon>Insecta</taxon>
        <taxon>Pterygota</taxon>
        <taxon>Neoptera</taxon>
        <taxon>Endopterygota</taxon>
        <taxon>Hymenoptera</taxon>
        <taxon>Apocrita</taxon>
        <taxon>Aculeata</taxon>
        <taxon>Formicoidea</taxon>
        <taxon>Formicidae</taxon>
        <taxon>Dorylinae</taxon>
        <taxon>Ooceraea</taxon>
    </lineage>
</organism>
<dbReference type="OMA" id="THAPHCT"/>